<dbReference type="GO" id="GO:0009086">
    <property type="term" value="P:methionine biosynthetic process"/>
    <property type="evidence" value="ECO:0007669"/>
    <property type="project" value="UniProtKB-KW"/>
</dbReference>
<dbReference type="InterPro" id="IPR000672">
    <property type="entry name" value="THF_DH/CycHdrlase"/>
</dbReference>
<feature type="domain" description="Tetrahydrofolate dehydrogenase/cyclohydrolase catalytic" evidence="10">
    <location>
        <begin position="35"/>
        <end position="152"/>
    </location>
</feature>
<protein>
    <recommendedName>
        <fullName evidence="9">Bifunctional protein FolD</fullName>
    </recommendedName>
    <domain>
        <recommendedName>
            <fullName evidence="9">Methylenetetrahydrofolate dehydrogenase</fullName>
            <ecNumber evidence="9">1.5.1.5</ecNumber>
        </recommendedName>
    </domain>
    <domain>
        <recommendedName>
            <fullName evidence="9">Methenyltetrahydrofolate cyclohydrolase</fullName>
            <ecNumber evidence="9">3.5.4.9</ecNumber>
        </recommendedName>
    </domain>
</protein>
<feature type="binding site" evidence="9">
    <location>
        <position position="263"/>
    </location>
    <ligand>
        <name>NADP(+)</name>
        <dbReference type="ChEBI" id="CHEBI:58349"/>
    </ligand>
</feature>
<dbReference type="GO" id="GO:0004477">
    <property type="term" value="F:methenyltetrahydrofolate cyclohydrolase activity"/>
    <property type="evidence" value="ECO:0007669"/>
    <property type="project" value="UniProtKB-UniRule"/>
</dbReference>
<dbReference type="InterPro" id="IPR020630">
    <property type="entry name" value="THF_DH/CycHdrlase_cat_dom"/>
</dbReference>
<keyword evidence="8 9" id="KW-0511">Multifunctional enzyme</keyword>
<keyword evidence="7 9" id="KW-0486">Methionine biosynthesis</keyword>
<proteinExistence type="inferred from homology"/>
<dbReference type="HAMAP" id="MF_01576">
    <property type="entry name" value="THF_DHG_CYH"/>
    <property type="match status" value="1"/>
</dbReference>
<name>A0A0G1H5D1_9BACT</name>
<comment type="catalytic activity">
    <reaction evidence="9">
        <text>(6R)-5,10-methylene-5,6,7,8-tetrahydrofolate + NADP(+) = (6R)-5,10-methenyltetrahydrofolate + NADPH</text>
        <dbReference type="Rhea" id="RHEA:22812"/>
        <dbReference type="ChEBI" id="CHEBI:15636"/>
        <dbReference type="ChEBI" id="CHEBI:57455"/>
        <dbReference type="ChEBI" id="CHEBI:57783"/>
        <dbReference type="ChEBI" id="CHEBI:58349"/>
        <dbReference type="EC" id="1.5.1.5"/>
    </reaction>
</comment>
<comment type="pathway">
    <text evidence="1 9">One-carbon metabolism; tetrahydrofolate interconversion.</text>
</comment>
<feature type="domain" description="Tetrahydrofolate dehydrogenase/cyclohydrolase NAD(P)-binding" evidence="11">
    <location>
        <begin position="176"/>
        <end position="315"/>
    </location>
</feature>
<dbReference type="EC" id="1.5.1.5" evidence="9"/>
<keyword evidence="5 9" id="KW-0521">NADP</keyword>
<feature type="binding site" evidence="9">
    <location>
        <begin position="197"/>
        <end position="199"/>
    </location>
    <ligand>
        <name>NADP(+)</name>
        <dbReference type="ChEBI" id="CHEBI:58349"/>
    </ligand>
</feature>
<dbReference type="GO" id="GO:0035999">
    <property type="term" value="P:tetrahydrofolate interconversion"/>
    <property type="evidence" value="ECO:0007669"/>
    <property type="project" value="UniProtKB-UniRule"/>
</dbReference>
<dbReference type="InterPro" id="IPR046346">
    <property type="entry name" value="Aminoacid_DH-like_N_sf"/>
</dbReference>
<dbReference type="Pfam" id="PF00763">
    <property type="entry name" value="THF_DHG_CYH"/>
    <property type="match status" value="1"/>
</dbReference>
<comment type="similarity">
    <text evidence="9">Belongs to the tetrahydrofolate dehydrogenase/cyclohydrolase family.</text>
</comment>
<dbReference type="Pfam" id="PF02882">
    <property type="entry name" value="THF_DHG_CYH_C"/>
    <property type="match status" value="1"/>
</dbReference>
<dbReference type="PATRIC" id="fig|1618647.3.peg.277"/>
<dbReference type="PANTHER" id="PTHR48099:SF5">
    <property type="entry name" value="C-1-TETRAHYDROFOLATE SYNTHASE, CYTOPLASMIC"/>
    <property type="match status" value="1"/>
</dbReference>
<evidence type="ECO:0000256" key="5">
    <source>
        <dbReference type="ARBA" id="ARBA00022857"/>
    </source>
</evidence>
<comment type="catalytic activity">
    <reaction evidence="9">
        <text>(6R)-5,10-methenyltetrahydrofolate + H2O = (6R)-10-formyltetrahydrofolate + H(+)</text>
        <dbReference type="Rhea" id="RHEA:23700"/>
        <dbReference type="ChEBI" id="CHEBI:15377"/>
        <dbReference type="ChEBI" id="CHEBI:15378"/>
        <dbReference type="ChEBI" id="CHEBI:57455"/>
        <dbReference type="ChEBI" id="CHEBI:195366"/>
        <dbReference type="EC" id="3.5.4.9"/>
    </reaction>
</comment>
<dbReference type="GO" id="GO:0004488">
    <property type="term" value="F:methylenetetrahydrofolate dehydrogenase (NADP+) activity"/>
    <property type="evidence" value="ECO:0007669"/>
    <property type="project" value="UniProtKB-UniRule"/>
</dbReference>
<comment type="function">
    <text evidence="9">Catalyzes the oxidation of 5,10-methylenetetrahydrofolate to 5,10-methenyltetrahydrofolate and then the hydrolysis of 5,10-methenyltetrahydrofolate to 10-formyltetrahydrofolate.</text>
</comment>
<dbReference type="EC" id="3.5.4.9" evidence="9"/>
<dbReference type="PRINTS" id="PR00085">
    <property type="entry name" value="THFDHDRGNASE"/>
</dbReference>
<dbReference type="EMBL" id="LCHU01000005">
    <property type="protein sequence ID" value="KKT41688.1"/>
    <property type="molecule type" value="Genomic_DNA"/>
</dbReference>
<dbReference type="GO" id="GO:0006164">
    <property type="term" value="P:purine nucleotide biosynthetic process"/>
    <property type="evidence" value="ECO:0007669"/>
    <property type="project" value="UniProtKB-KW"/>
</dbReference>
<accession>A0A0G1H5D1</accession>
<dbReference type="UniPathway" id="UPA00193"/>
<comment type="caution">
    <text evidence="9">Lacks conserved residue(s) required for the propagation of feature annotation.</text>
</comment>
<keyword evidence="9" id="KW-0028">Amino-acid biosynthesis</keyword>
<evidence type="ECO:0000259" key="10">
    <source>
        <dbReference type="Pfam" id="PF00763"/>
    </source>
</evidence>
<dbReference type="Proteomes" id="UP000034736">
    <property type="component" value="Unassembled WGS sequence"/>
</dbReference>
<dbReference type="Gene3D" id="3.40.50.10860">
    <property type="entry name" value="Leucine Dehydrogenase, chain A, domain 1"/>
    <property type="match status" value="1"/>
</dbReference>
<evidence type="ECO:0000256" key="2">
    <source>
        <dbReference type="ARBA" id="ARBA00022563"/>
    </source>
</evidence>
<dbReference type="GO" id="GO:0000105">
    <property type="term" value="P:L-histidine biosynthetic process"/>
    <property type="evidence" value="ECO:0007669"/>
    <property type="project" value="UniProtKB-KW"/>
</dbReference>
<sequence>MAIIEYFTRFFLEKESFLLMKLNAELVTRIKSMLIDGKKFAEEIKAELKAEVLNISKKIRLAVINVDPSFAKASEGATRKFLEQKKRFGGAAGIDVRIYELPADITTSKLRGKVSEIVHIEENTGVIIQLPLPKEINTQYILDAITPEKDPDMLSSKSIGLFSSGRSKILPPVVGAIDYIFKAYSVELKTKKVVVLGTGRLVGKPAAIWLINRGATVTAIDENTDDPTLYTVNADIIISGVGVSHLIKPDMVKEGAVVIDCGTSTGSSDVGSERALRGDVDPSVAGKASLFTPVPGGVGPLTVAMLFKNLVELAKR</sequence>
<keyword evidence="6 9" id="KW-0560">Oxidoreductase</keyword>
<evidence type="ECO:0000259" key="11">
    <source>
        <dbReference type="Pfam" id="PF02882"/>
    </source>
</evidence>
<keyword evidence="3 9" id="KW-0658">Purine biosynthesis</keyword>
<evidence type="ECO:0000313" key="12">
    <source>
        <dbReference type="EMBL" id="KKT41688.1"/>
    </source>
</evidence>
<evidence type="ECO:0000256" key="3">
    <source>
        <dbReference type="ARBA" id="ARBA00022755"/>
    </source>
</evidence>
<evidence type="ECO:0000313" key="13">
    <source>
        <dbReference type="Proteomes" id="UP000034736"/>
    </source>
</evidence>
<organism evidence="12 13">
    <name type="scientific">Candidatus Giovannonibacteria bacterium GW2011_GWA2_44_13b</name>
    <dbReference type="NCBI Taxonomy" id="1618647"/>
    <lineage>
        <taxon>Bacteria</taxon>
        <taxon>Candidatus Giovannoniibacteriota</taxon>
    </lineage>
</organism>
<comment type="subunit">
    <text evidence="9">Homodimer.</text>
</comment>
<dbReference type="InterPro" id="IPR020631">
    <property type="entry name" value="THF_DH/CycHdrlase_NAD-bd_dom"/>
</dbReference>
<keyword evidence="9" id="KW-0368">Histidine biosynthesis</keyword>
<dbReference type="PANTHER" id="PTHR48099">
    <property type="entry name" value="C-1-TETRAHYDROFOLATE SYNTHASE, CYTOPLASMIC-RELATED"/>
    <property type="match status" value="1"/>
</dbReference>
<dbReference type="InterPro" id="IPR036291">
    <property type="entry name" value="NAD(P)-bd_dom_sf"/>
</dbReference>
<evidence type="ECO:0000256" key="1">
    <source>
        <dbReference type="ARBA" id="ARBA00004777"/>
    </source>
</evidence>
<dbReference type="SUPFAM" id="SSF51735">
    <property type="entry name" value="NAD(P)-binding Rossmann-fold domains"/>
    <property type="match status" value="1"/>
</dbReference>
<dbReference type="AlphaFoldDB" id="A0A0G1H5D1"/>
<keyword evidence="4 9" id="KW-0378">Hydrolase</keyword>
<gene>
    <name evidence="9" type="primary">folD</name>
    <name evidence="12" type="ORF">UW30_C0005G0002</name>
</gene>
<evidence type="ECO:0000256" key="6">
    <source>
        <dbReference type="ARBA" id="ARBA00023002"/>
    </source>
</evidence>
<dbReference type="GO" id="GO:0005829">
    <property type="term" value="C:cytosol"/>
    <property type="evidence" value="ECO:0007669"/>
    <property type="project" value="TreeGrafter"/>
</dbReference>
<evidence type="ECO:0000256" key="7">
    <source>
        <dbReference type="ARBA" id="ARBA00023167"/>
    </source>
</evidence>
<keyword evidence="2 9" id="KW-0554">One-carbon metabolism</keyword>
<comment type="caution">
    <text evidence="12">The sequence shown here is derived from an EMBL/GenBank/DDBJ whole genome shotgun (WGS) entry which is preliminary data.</text>
</comment>
<reference evidence="12 13" key="1">
    <citation type="journal article" date="2015" name="Nature">
        <title>rRNA introns, odd ribosomes, and small enigmatic genomes across a large radiation of phyla.</title>
        <authorList>
            <person name="Brown C.T."/>
            <person name="Hug L.A."/>
            <person name="Thomas B.C."/>
            <person name="Sharon I."/>
            <person name="Castelle C.J."/>
            <person name="Singh A."/>
            <person name="Wilkins M.J."/>
            <person name="Williams K.H."/>
            <person name="Banfield J.F."/>
        </authorList>
    </citation>
    <scope>NUCLEOTIDE SEQUENCE [LARGE SCALE GENOMIC DNA]</scope>
</reference>
<evidence type="ECO:0000256" key="8">
    <source>
        <dbReference type="ARBA" id="ARBA00023268"/>
    </source>
</evidence>
<dbReference type="STRING" id="1618647.UW30_C0005G0002"/>
<dbReference type="SUPFAM" id="SSF53223">
    <property type="entry name" value="Aminoacid dehydrogenase-like, N-terminal domain"/>
    <property type="match status" value="1"/>
</dbReference>
<evidence type="ECO:0000256" key="9">
    <source>
        <dbReference type="HAMAP-Rule" id="MF_01576"/>
    </source>
</evidence>
<dbReference type="CDD" id="cd01080">
    <property type="entry name" value="NAD_bind_m-THF_DH_Cyclohyd"/>
    <property type="match status" value="1"/>
</dbReference>
<evidence type="ECO:0000256" key="4">
    <source>
        <dbReference type="ARBA" id="ARBA00022801"/>
    </source>
</evidence>
<dbReference type="Gene3D" id="3.40.50.720">
    <property type="entry name" value="NAD(P)-binding Rossmann-like Domain"/>
    <property type="match status" value="1"/>
</dbReference>